<evidence type="ECO:0000259" key="5">
    <source>
        <dbReference type="SMART" id="SM00563"/>
    </source>
</evidence>
<keyword evidence="7" id="KW-1185">Reference proteome</keyword>
<feature type="domain" description="Phospholipid/glycerol acyltransferase" evidence="5">
    <location>
        <begin position="78"/>
        <end position="191"/>
    </location>
</feature>
<evidence type="ECO:0000256" key="1">
    <source>
        <dbReference type="ARBA" id="ARBA00005189"/>
    </source>
</evidence>
<evidence type="ECO:0000313" key="7">
    <source>
        <dbReference type="Proteomes" id="UP000244906"/>
    </source>
</evidence>
<dbReference type="InterPro" id="IPR002123">
    <property type="entry name" value="Plipid/glycerol_acylTrfase"/>
</dbReference>
<gene>
    <name evidence="6" type="ORF">DC094_05540</name>
</gene>
<evidence type="ECO:0000256" key="2">
    <source>
        <dbReference type="ARBA" id="ARBA00022679"/>
    </source>
</evidence>
<keyword evidence="4" id="KW-0812">Transmembrane</keyword>
<reference evidence="6 7" key="1">
    <citation type="submission" date="2018-04" db="EMBL/GenBank/DDBJ databases">
        <title>Thalassorhabdus spongiae gen. nov., sp. nov., isolated from a marine sponge in South-West Iceland.</title>
        <authorList>
            <person name="Knobloch S."/>
            <person name="Daussin A."/>
            <person name="Johannsson R."/>
            <person name="Marteinsson V.T."/>
        </authorList>
    </citation>
    <scope>NUCLEOTIDE SEQUENCE [LARGE SCALE GENOMIC DNA]</scope>
    <source>
        <strain evidence="6 7">Hp12</strain>
    </source>
</reference>
<dbReference type="AlphaFoldDB" id="A0A2V1H5I6"/>
<evidence type="ECO:0000256" key="3">
    <source>
        <dbReference type="ARBA" id="ARBA00023315"/>
    </source>
</evidence>
<organism evidence="6 7">
    <name type="scientific">Pelagibaculum spongiae</name>
    <dbReference type="NCBI Taxonomy" id="2080658"/>
    <lineage>
        <taxon>Bacteria</taxon>
        <taxon>Pseudomonadati</taxon>
        <taxon>Pseudomonadota</taxon>
        <taxon>Gammaproteobacteria</taxon>
        <taxon>Oceanospirillales</taxon>
        <taxon>Pelagibaculum</taxon>
    </lineage>
</organism>
<dbReference type="PANTHER" id="PTHR10434">
    <property type="entry name" value="1-ACYL-SN-GLYCEROL-3-PHOSPHATE ACYLTRANSFERASE"/>
    <property type="match status" value="1"/>
</dbReference>
<dbReference type="CDD" id="cd07989">
    <property type="entry name" value="LPLAT_AGPAT-like"/>
    <property type="match status" value="1"/>
</dbReference>
<sequence length="235" mass="26862">MTVWLLATDGMVQMYDWVIIVVACFFWLGMVFYKIGNRYNGADWGSRSINLIDGFLRWFFIRWHRLKAKPVILPEGAALVVGNHISGMDPLLMIACCNRPVRFIIAREEYDRWWLRWLFDRAGCIPVDRTGKPHIAYREALKALEQGDVVGIFPSGRIVRPNETTKPIKAGATRLAFQAEAPVYPLYLDGVKAPGSVFLCLVLRGKVTVQQQQVLQPNLLDKKQMTEAIFNSIYK</sequence>
<keyword evidence="4" id="KW-0472">Membrane</keyword>
<evidence type="ECO:0000256" key="4">
    <source>
        <dbReference type="SAM" id="Phobius"/>
    </source>
</evidence>
<name>A0A2V1H5I6_9GAMM</name>
<dbReference type="GO" id="GO:0003841">
    <property type="term" value="F:1-acylglycerol-3-phosphate O-acyltransferase activity"/>
    <property type="evidence" value="ECO:0007669"/>
    <property type="project" value="TreeGrafter"/>
</dbReference>
<protein>
    <submittedName>
        <fullName evidence="6">1-acyl-sn-glycerol-3-phosphate acyltransferase</fullName>
    </submittedName>
</protein>
<proteinExistence type="predicted"/>
<dbReference type="Proteomes" id="UP000244906">
    <property type="component" value="Unassembled WGS sequence"/>
</dbReference>
<feature type="transmembrane region" description="Helical" evidence="4">
    <location>
        <begin position="14"/>
        <end position="33"/>
    </location>
</feature>
<dbReference type="SMART" id="SM00563">
    <property type="entry name" value="PlsC"/>
    <property type="match status" value="1"/>
</dbReference>
<evidence type="ECO:0000313" key="6">
    <source>
        <dbReference type="EMBL" id="PVZ72467.1"/>
    </source>
</evidence>
<keyword evidence="4" id="KW-1133">Transmembrane helix</keyword>
<dbReference type="GO" id="GO:0006654">
    <property type="term" value="P:phosphatidic acid biosynthetic process"/>
    <property type="evidence" value="ECO:0007669"/>
    <property type="project" value="TreeGrafter"/>
</dbReference>
<dbReference type="Pfam" id="PF01553">
    <property type="entry name" value="Acyltransferase"/>
    <property type="match status" value="1"/>
</dbReference>
<keyword evidence="3 6" id="KW-0012">Acyltransferase</keyword>
<comment type="caution">
    <text evidence="6">The sequence shown here is derived from an EMBL/GenBank/DDBJ whole genome shotgun (WGS) entry which is preliminary data.</text>
</comment>
<dbReference type="PANTHER" id="PTHR10434:SF11">
    <property type="entry name" value="1-ACYL-SN-GLYCEROL-3-PHOSPHATE ACYLTRANSFERASE"/>
    <property type="match status" value="1"/>
</dbReference>
<dbReference type="SUPFAM" id="SSF69593">
    <property type="entry name" value="Glycerol-3-phosphate (1)-acyltransferase"/>
    <property type="match status" value="1"/>
</dbReference>
<keyword evidence="2 6" id="KW-0808">Transferase</keyword>
<accession>A0A2V1H5I6</accession>
<dbReference type="EMBL" id="QDDL01000001">
    <property type="protein sequence ID" value="PVZ72467.1"/>
    <property type="molecule type" value="Genomic_DNA"/>
</dbReference>
<comment type="pathway">
    <text evidence="1">Lipid metabolism.</text>
</comment>